<protein>
    <submittedName>
        <fullName evidence="6">3-chlorobenzoate-3,4-dioxygenase</fullName>
    </submittedName>
</protein>
<comment type="caution">
    <text evidence="6">The sequence shown here is derived from an EMBL/GenBank/DDBJ whole genome shotgun (WGS) entry which is preliminary data.</text>
</comment>
<evidence type="ECO:0000259" key="5">
    <source>
        <dbReference type="PROSITE" id="PS51296"/>
    </source>
</evidence>
<evidence type="ECO:0000313" key="6">
    <source>
        <dbReference type="EMBL" id="KGF72356.1"/>
    </source>
</evidence>
<reference evidence="6 7" key="1">
    <citation type="journal article" date="2014" name="Mol. Ecol.">
        <title>Evolution of Synechococcus.</title>
        <authorList>
            <person name="Dvorak P."/>
            <person name="Casamatta D."/>
            <person name="Hasler P."/>
            <person name="Poulickova A."/>
            <person name="Ondrej V."/>
            <person name="Sanges R."/>
        </authorList>
    </citation>
    <scope>NUCLEOTIDE SEQUENCE [LARGE SCALE GENOMIC DNA]</scope>
    <source>
        <strain evidence="6 7">CAUP A 1101</strain>
    </source>
</reference>
<dbReference type="Pfam" id="PF00355">
    <property type="entry name" value="Rieske"/>
    <property type="match status" value="1"/>
</dbReference>
<dbReference type="InterPro" id="IPR050584">
    <property type="entry name" value="Cholesterol_7-desaturase"/>
</dbReference>
<gene>
    <name evidence="6" type="ORF">DO97_09730</name>
</gene>
<keyword evidence="2" id="KW-0479">Metal-binding</keyword>
<keyword evidence="3" id="KW-0408">Iron</keyword>
<organism evidence="6 7">
    <name type="scientific">Neosynechococcus sphagnicola sy1</name>
    <dbReference type="NCBI Taxonomy" id="1497020"/>
    <lineage>
        <taxon>Bacteria</taxon>
        <taxon>Bacillati</taxon>
        <taxon>Cyanobacteriota</taxon>
        <taxon>Cyanophyceae</taxon>
        <taxon>Neosynechococcales</taxon>
        <taxon>Neosynechococcaceae</taxon>
        <taxon>Neosynechococcus</taxon>
    </lineage>
</organism>
<dbReference type="PANTHER" id="PTHR21266">
    <property type="entry name" value="IRON-SULFUR DOMAIN CONTAINING PROTEIN"/>
    <property type="match status" value="1"/>
</dbReference>
<dbReference type="STRING" id="1497020.DO97_09730"/>
<dbReference type="Proteomes" id="UP000030170">
    <property type="component" value="Unassembled WGS sequence"/>
</dbReference>
<sequence length="360" mass="42137">MSQVTSSHNIRRQGINLNHWYVLARSFEVQAQPLGLTLWHQPIVLFRDTQGHIHALEDCCPHRLVRMSHGIVAGDQLECAYHGWRFDATGRCSWVPHLAEHQKLPTCRLRRYPVREQDGFIWVFPGEPALAEQCSPLGMPEWEDLNYIATVSSIDCPGHFSYLIENLMDMHHGHLHQEFQAWAEATLESLEESSTRVDAHYQAQSYYRIDRMWSVAQLFIPALRQLHPEPLDVSYVYPHWMATLGQDFKIYCLFCPVHETQTRGYLIHFTSLNRFPELLYLPKWFRRFLKNRLFGAAQHLLDGLVKQDVQMIRDEQQAYLQHPERRIYELNRALVSVQRLIRTQVNPSGESTISSEVNLQ</sequence>
<evidence type="ECO:0000313" key="7">
    <source>
        <dbReference type="Proteomes" id="UP000030170"/>
    </source>
</evidence>
<dbReference type="GO" id="GO:0004497">
    <property type="term" value="F:monooxygenase activity"/>
    <property type="evidence" value="ECO:0007669"/>
    <property type="project" value="UniProtKB-ARBA"/>
</dbReference>
<dbReference type="PANTHER" id="PTHR21266:SF57">
    <property type="entry name" value="3-CHLOROBENZOATE-3,4-DIOXYGENASE"/>
    <property type="match status" value="1"/>
</dbReference>
<evidence type="ECO:0000256" key="1">
    <source>
        <dbReference type="ARBA" id="ARBA00022714"/>
    </source>
</evidence>
<keyword evidence="6" id="KW-0223">Dioxygenase</keyword>
<dbReference type="PROSITE" id="PS51296">
    <property type="entry name" value="RIESKE"/>
    <property type="match status" value="1"/>
</dbReference>
<dbReference type="GO" id="GO:0051537">
    <property type="term" value="F:2 iron, 2 sulfur cluster binding"/>
    <property type="evidence" value="ECO:0007669"/>
    <property type="project" value="UniProtKB-KW"/>
</dbReference>
<dbReference type="InterPro" id="IPR036922">
    <property type="entry name" value="Rieske_2Fe-2S_sf"/>
</dbReference>
<evidence type="ECO:0000256" key="4">
    <source>
        <dbReference type="ARBA" id="ARBA00023014"/>
    </source>
</evidence>
<dbReference type="GO" id="GO:0016705">
    <property type="term" value="F:oxidoreductase activity, acting on paired donors, with incorporation or reduction of molecular oxygen"/>
    <property type="evidence" value="ECO:0007669"/>
    <property type="project" value="UniProtKB-ARBA"/>
</dbReference>
<keyword evidence="1" id="KW-0001">2Fe-2S</keyword>
<keyword evidence="7" id="KW-1185">Reference proteome</keyword>
<dbReference type="Gene3D" id="2.102.10.10">
    <property type="entry name" value="Rieske [2Fe-2S] iron-sulphur domain"/>
    <property type="match status" value="1"/>
</dbReference>
<feature type="domain" description="Rieske" evidence="5">
    <location>
        <begin position="20"/>
        <end position="123"/>
    </location>
</feature>
<dbReference type="SUPFAM" id="SSF55961">
    <property type="entry name" value="Bet v1-like"/>
    <property type="match status" value="1"/>
</dbReference>
<keyword evidence="6" id="KW-0560">Oxidoreductase</keyword>
<evidence type="ECO:0000256" key="3">
    <source>
        <dbReference type="ARBA" id="ARBA00023004"/>
    </source>
</evidence>
<dbReference type="AlphaFoldDB" id="A0A098TJK2"/>
<accession>A0A098TJK2</accession>
<proteinExistence type="predicted"/>
<dbReference type="EMBL" id="JJML01000029">
    <property type="protein sequence ID" value="KGF72356.1"/>
    <property type="molecule type" value="Genomic_DNA"/>
</dbReference>
<dbReference type="GO" id="GO:0046872">
    <property type="term" value="F:metal ion binding"/>
    <property type="evidence" value="ECO:0007669"/>
    <property type="project" value="UniProtKB-KW"/>
</dbReference>
<dbReference type="SUPFAM" id="SSF50022">
    <property type="entry name" value="ISP domain"/>
    <property type="match status" value="1"/>
</dbReference>
<name>A0A098TJK2_9CYAN</name>
<dbReference type="InterPro" id="IPR017941">
    <property type="entry name" value="Rieske_2Fe-2S"/>
</dbReference>
<dbReference type="GO" id="GO:0051213">
    <property type="term" value="F:dioxygenase activity"/>
    <property type="evidence" value="ECO:0007669"/>
    <property type="project" value="UniProtKB-KW"/>
</dbReference>
<keyword evidence="4" id="KW-0411">Iron-sulfur</keyword>
<evidence type="ECO:0000256" key="2">
    <source>
        <dbReference type="ARBA" id="ARBA00022723"/>
    </source>
</evidence>